<comment type="similarity">
    <text evidence="2">Belongs to the sideroflexin family.</text>
</comment>
<keyword evidence="11" id="KW-1185">Reference proteome</keyword>
<dbReference type="GO" id="GO:0015075">
    <property type="term" value="F:monoatomic ion transmembrane transporter activity"/>
    <property type="evidence" value="ECO:0007669"/>
    <property type="project" value="InterPro"/>
</dbReference>
<sequence>MDFIDNLIGYNPGEFSLDRPKYDQSTFFGRFMYFFGLAYPTSLFYTKSQANEMRQILDDYKNNSLKRSYTNIKLWKASWVTESTFHPDTKEPIPILFRLSTYTLINLPISIGMLLSKKTTFSITFWQVFNQTNNVGFNYCNRSINDPFTNSQLVASYFLATISSVCVALWMDKQIVKYAGNSLILRTFGPATALAIAGDLNLLAVRYRELYEGISVYDKDSHEIGKSKIAAWDGLTKTLTVRFGLQYPLCFVPVLLALSMKKIGYYPGGGIKKVLTEIFATTVTGYFVAPACMAYYPHMIYKDKLEPELNSNSGFWYNRGI</sequence>
<organism evidence="10 11">
    <name type="scientific">Blepharisma stoltei</name>
    <dbReference type="NCBI Taxonomy" id="1481888"/>
    <lineage>
        <taxon>Eukaryota</taxon>
        <taxon>Sar</taxon>
        <taxon>Alveolata</taxon>
        <taxon>Ciliophora</taxon>
        <taxon>Postciliodesmatophora</taxon>
        <taxon>Heterotrichea</taxon>
        <taxon>Heterotrichida</taxon>
        <taxon>Blepharismidae</taxon>
        <taxon>Blepharisma</taxon>
    </lineage>
</organism>
<dbReference type="GO" id="GO:0006865">
    <property type="term" value="P:amino acid transport"/>
    <property type="evidence" value="ECO:0007669"/>
    <property type="project" value="UniProtKB-KW"/>
</dbReference>
<evidence type="ECO:0000256" key="8">
    <source>
        <dbReference type="ARBA" id="ARBA00023136"/>
    </source>
</evidence>
<keyword evidence="7" id="KW-0496">Mitochondrion</keyword>
<dbReference type="Proteomes" id="UP001162131">
    <property type="component" value="Unassembled WGS sequence"/>
</dbReference>
<dbReference type="PANTHER" id="PTHR11153:SF6">
    <property type="entry name" value="SIDEROFLEXIN-5"/>
    <property type="match status" value="1"/>
</dbReference>
<keyword evidence="4 9" id="KW-0812">Transmembrane</keyword>
<evidence type="ECO:0000256" key="2">
    <source>
        <dbReference type="ARBA" id="ARBA00005974"/>
    </source>
</evidence>
<accession>A0AAU9K8C4</accession>
<reference evidence="10" key="1">
    <citation type="submission" date="2021-09" db="EMBL/GenBank/DDBJ databases">
        <authorList>
            <consortium name="AG Swart"/>
            <person name="Singh M."/>
            <person name="Singh A."/>
            <person name="Seah K."/>
            <person name="Emmerich C."/>
        </authorList>
    </citation>
    <scope>NUCLEOTIDE SEQUENCE</scope>
    <source>
        <strain evidence="10">ATCC30299</strain>
    </source>
</reference>
<dbReference type="PANTHER" id="PTHR11153">
    <property type="entry name" value="SIDEROFLEXIN"/>
    <property type="match status" value="1"/>
</dbReference>
<dbReference type="AlphaFoldDB" id="A0AAU9K8C4"/>
<evidence type="ECO:0000313" key="10">
    <source>
        <dbReference type="EMBL" id="CAG9334247.1"/>
    </source>
</evidence>
<dbReference type="GO" id="GO:0005743">
    <property type="term" value="C:mitochondrial inner membrane"/>
    <property type="evidence" value="ECO:0007669"/>
    <property type="project" value="TreeGrafter"/>
</dbReference>
<keyword evidence="8 9" id="KW-0472">Membrane</keyword>
<feature type="transmembrane region" description="Helical" evidence="9">
    <location>
        <begin position="183"/>
        <end position="204"/>
    </location>
</feature>
<comment type="subcellular location">
    <subcellularLocation>
        <location evidence="1">Mitochondrion membrane</location>
        <topology evidence="1">Multi-pass membrane protein</topology>
    </subcellularLocation>
</comment>
<keyword evidence="5" id="KW-0029">Amino-acid transport</keyword>
<gene>
    <name evidence="10" type="ORF">BSTOLATCC_MIC60867</name>
</gene>
<proteinExistence type="inferred from homology"/>
<feature type="transmembrane region" description="Helical" evidence="9">
    <location>
        <begin position="153"/>
        <end position="171"/>
    </location>
</feature>
<evidence type="ECO:0000256" key="6">
    <source>
        <dbReference type="ARBA" id="ARBA00022989"/>
    </source>
</evidence>
<dbReference type="Pfam" id="PF03820">
    <property type="entry name" value="SFXNs"/>
    <property type="match status" value="1"/>
</dbReference>
<feature type="transmembrane region" description="Helical" evidence="9">
    <location>
        <begin position="239"/>
        <end position="258"/>
    </location>
</feature>
<keyword evidence="6 9" id="KW-1133">Transmembrane helix</keyword>
<evidence type="ECO:0000256" key="4">
    <source>
        <dbReference type="ARBA" id="ARBA00022692"/>
    </source>
</evidence>
<evidence type="ECO:0000313" key="11">
    <source>
        <dbReference type="Proteomes" id="UP001162131"/>
    </source>
</evidence>
<comment type="caution">
    <text evidence="10">The sequence shown here is derived from an EMBL/GenBank/DDBJ whole genome shotgun (WGS) entry which is preliminary data.</text>
</comment>
<feature type="transmembrane region" description="Helical" evidence="9">
    <location>
        <begin position="95"/>
        <end position="115"/>
    </location>
</feature>
<keyword evidence="3" id="KW-0813">Transport</keyword>
<feature type="transmembrane region" description="Helical" evidence="9">
    <location>
        <begin position="27"/>
        <end position="45"/>
    </location>
</feature>
<dbReference type="InterPro" id="IPR004686">
    <property type="entry name" value="Mtc"/>
</dbReference>
<feature type="transmembrane region" description="Helical" evidence="9">
    <location>
        <begin position="278"/>
        <end position="296"/>
    </location>
</feature>
<name>A0AAU9K8C4_9CILI</name>
<evidence type="ECO:0000256" key="1">
    <source>
        <dbReference type="ARBA" id="ARBA00004225"/>
    </source>
</evidence>
<dbReference type="EMBL" id="CAJZBQ010000058">
    <property type="protein sequence ID" value="CAG9334247.1"/>
    <property type="molecule type" value="Genomic_DNA"/>
</dbReference>
<evidence type="ECO:0000256" key="7">
    <source>
        <dbReference type="ARBA" id="ARBA00023128"/>
    </source>
</evidence>
<evidence type="ECO:0000256" key="9">
    <source>
        <dbReference type="SAM" id="Phobius"/>
    </source>
</evidence>
<protein>
    <submittedName>
        <fullName evidence="10">Uncharacterized protein</fullName>
    </submittedName>
</protein>
<evidence type="ECO:0000256" key="5">
    <source>
        <dbReference type="ARBA" id="ARBA00022970"/>
    </source>
</evidence>
<dbReference type="GO" id="GO:1990542">
    <property type="term" value="P:mitochondrial transmembrane transport"/>
    <property type="evidence" value="ECO:0007669"/>
    <property type="project" value="TreeGrafter"/>
</dbReference>
<evidence type="ECO:0000256" key="3">
    <source>
        <dbReference type="ARBA" id="ARBA00022448"/>
    </source>
</evidence>